<comment type="caution">
    <text evidence="2">The sequence shown here is derived from an EMBL/GenBank/DDBJ whole genome shotgun (WGS) entry which is preliminary data.</text>
</comment>
<evidence type="ECO:0000256" key="1">
    <source>
        <dbReference type="SAM" id="MobiDB-lite"/>
    </source>
</evidence>
<feature type="compositionally biased region" description="Basic and acidic residues" evidence="1">
    <location>
        <begin position="79"/>
        <end position="96"/>
    </location>
</feature>
<feature type="region of interest" description="Disordered" evidence="1">
    <location>
        <begin position="77"/>
        <end position="96"/>
    </location>
</feature>
<accession>A0A0F5HJ53</accession>
<name>A0A0F5HJ53_BACTR</name>
<sequence length="138" mass="14589">MKKRKLLAYAMTGALSLGIVGRTGIQAPAAADPAASSTAMEQDVNVKASLEEETKQKGQGIVDQLNTQLAELGAALPATEERDTHSGPFADLDKETKEKVQAMIEQLKVDTTTPEEAQAQLDAAQTQLTDLGGGYLSF</sequence>
<proteinExistence type="predicted"/>
<protein>
    <submittedName>
        <fullName evidence="2">Uncharacterized protein</fullName>
    </submittedName>
</protein>
<accession>A0A0F5HU98</accession>
<evidence type="ECO:0000313" key="3">
    <source>
        <dbReference type="Proteomes" id="UP000031563"/>
    </source>
</evidence>
<dbReference type="EMBL" id="JWIR02000060">
    <property type="protein sequence ID" value="KKB36600.1"/>
    <property type="molecule type" value="Genomic_DNA"/>
</dbReference>
<keyword evidence="3" id="KW-1185">Reference proteome</keyword>
<dbReference type="AlphaFoldDB" id="A0A0F5HJ53"/>
<dbReference type="Proteomes" id="UP000031563">
    <property type="component" value="Unassembled WGS sequence"/>
</dbReference>
<reference evidence="2" key="1">
    <citation type="submission" date="2015-02" db="EMBL/GenBank/DDBJ databases">
        <title>Genome Assembly of Bacillaceae bacterium MTCC 8252.</title>
        <authorList>
            <person name="Verma A."/>
            <person name="Khatri I."/>
            <person name="Mual P."/>
            <person name="Subramanian S."/>
            <person name="Krishnamurthi S."/>
        </authorList>
    </citation>
    <scope>NUCLEOTIDE SEQUENCE [LARGE SCALE GENOMIC DNA]</scope>
    <source>
        <strain evidence="2">MTCC 8252</strain>
    </source>
</reference>
<dbReference type="RefSeq" id="WP_052725918.1">
    <property type="nucleotide sequence ID" value="NZ_JWIR02000060.1"/>
</dbReference>
<gene>
    <name evidence="2" type="ORF">QY95_03109</name>
</gene>
<dbReference type="OrthoDB" id="2963828at2"/>
<organism evidence="2 3">
    <name type="scientific">Bacillus thermotolerans</name>
    <name type="common">Quasibacillus thermotolerans</name>
    <dbReference type="NCBI Taxonomy" id="1221996"/>
    <lineage>
        <taxon>Bacteria</taxon>
        <taxon>Bacillati</taxon>
        <taxon>Bacillota</taxon>
        <taxon>Bacilli</taxon>
        <taxon>Bacillales</taxon>
        <taxon>Bacillaceae</taxon>
        <taxon>Bacillus</taxon>
    </lineage>
</organism>
<evidence type="ECO:0000313" key="2">
    <source>
        <dbReference type="EMBL" id="KKB36600.1"/>
    </source>
</evidence>